<evidence type="ECO:0000259" key="2">
    <source>
        <dbReference type="Pfam" id="PF13472"/>
    </source>
</evidence>
<dbReference type="PANTHER" id="PTHR37981">
    <property type="entry name" value="LIPASE 2"/>
    <property type="match status" value="1"/>
</dbReference>
<comment type="caution">
    <text evidence="3">The sequence shown here is derived from an EMBL/GenBank/DDBJ whole genome shotgun (WGS) entry which is preliminary data.</text>
</comment>
<feature type="domain" description="SGNH hydrolase-type esterase" evidence="2">
    <location>
        <begin position="47"/>
        <end position="285"/>
    </location>
</feature>
<dbReference type="PANTHER" id="PTHR37981:SF1">
    <property type="entry name" value="SGNH HYDROLASE-TYPE ESTERASE DOMAIN-CONTAINING PROTEIN"/>
    <property type="match status" value="1"/>
</dbReference>
<dbReference type="SUPFAM" id="SSF52266">
    <property type="entry name" value="SGNH hydrolase"/>
    <property type="match status" value="1"/>
</dbReference>
<dbReference type="Pfam" id="PF13472">
    <property type="entry name" value="Lipase_GDSL_2"/>
    <property type="match status" value="1"/>
</dbReference>
<reference evidence="3 4" key="1">
    <citation type="submission" date="2022-06" db="EMBL/GenBank/DDBJ databases">
        <title>Genomic Encyclopedia of Archaeal and Bacterial Type Strains, Phase II (KMG-II): from individual species to whole genera.</title>
        <authorList>
            <person name="Goeker M."/>
        </authorList>
    </citation>
    <scope>NUCLEOTIDE SEQUENCE [LARGE SCALE GENOMIC DNA]</scope>
    <source>
        <strain evidence="3 4">DSM 45037</strain>
    </source>
</reference>
<feature type="chain" id="PRO_5046625979" evidence="1">
    <location>
        <begin position="36"/>
        <end position="298"/>
    </location>
</feature>
<evidence type="ECO:0000313" key="4">
    <source>
        <dbReference type="Proteomes" id="UP001205740"/>
    </source>
</evidence>
<keyword evidence="4" id="KW-1185">Reference proteome</keyword>
<dbReference type="InterPro" id="IPR013830">
    <property type="entry name" value="SGNH_hydro"/>
</dbReference>
<dbReference type="RefSeq" id="WP_253654308.1">
    <property type="nucleotide sequence ID" value="NZ_BAAAOE010000003.1"/>
</dbReference>
<name>A0ABT1H0H1_9NOCA</name>
<dbReference type="InterPro" id="IPR037460">
    <property type="entry name" value="SEST-like"/>
</dbReference>
<proteinExistence type="predicted"/>
<gene>
    <name evidence="3" type="ORF">LX12_001929</name>
</gene>
<evidence type="ECO:0000256" key="1">
    <source>
        <dbReference type="SAM" id="SignalP"/>
    </source>
</evidence>
<dbReference type="CDD" id="cd01823">
    <property type="entry name" value="SEST_like"/>
    <property type="match status" value="1"/>
</dbReference>
<protein>
    <submittedName>
        <fullName evidence="3">GDSL-like Lipase/Acylhydrolase family protein</fullName>
    </submittedName>
</protein>
<dbReference type="InterPro" id="IPR036514">
    <property type="entry name" value="SGNH_hydro_sf"/>
</dbReference>
<evidence type="ECO:0000313" key="3">
    <source>
        <dbReference type="EMBL" id="MCP2160742.1"/>
    </source>
</evidence>
<keyword evidence="1" id="KW-0732">Signal</keyword>
<dbReference type="Gene3D" id="3.40.50.1110">
    <property type="entry name" value="SGNH hydrolase"/>
    <property type="match status" value="1"/>
</dbReference>
<accession>A0ABT1H0H1</accession>
<dbReference type="EMBL" id="JAMTCG010000003">
    <property type="protein sequence ID" value="MCP2160742.1"/>
    <property type="molecule type" value="Genomic_DNA"/>
</dbReference>
<sequence length="298" mass="31188">MRTALLRSRGTRAVVAATIVALAAPLVTMAASAGAAPLGSGPIRYVALGDSRAAAPSLTSLLEPSGCARSGQGYPYRVKAALRPASFTDATCVAATTDDVVDRGQRTPVPPFRMTRPQVDALRSDTNLVTVSIGGNDIAWASLLQPCFGLTDQIDSGCRRDTRLRARQDAALTALLPKLQRTLDAIRQRSPQARVVVVGHGGYYGATGCFPTATVSRADLVFVADFFRRFDATIARAAASRGDTFVDIAGPAVGHDACAPIGTRWFAGQFPSGLTPPNHPTPLGSASMGDLVLRALRS</sequence>
<feature type="signal peptide" evidence="1">
    <location>
        <begin position="1"/>
        <end position="35"/>
    </location>
</feature>
<dbReference type="Proteomes" id="UP001205740">
    <property type="component" value="Unassembled WGS sequence"/>
</dbReference>
<organism evidence="3 4">
    <name type="scientific">Williamsia serinedens</name>
    <dbReference type="NCBI Taxonomy" id="391736"/>
    <lineage>
        <taxon>Bacteria</taxon>
        <taxon>Bacillati</taxon>
        <taxon>Actinomycetota</taxon>
        <taxon>Actinomycetes</taxon>
        <taxon>Mycobacteriales</taxon>
        <taxon>Nocardiaceae</taxon>
        <taxon>Williamsia</taxon>
    </lineage>
</organism>